<evidence type="ECO:0000313" key="4">
    <source>
        <dbReference type="Proteomes" id="UP000887575"/>
    </source>
</evidence>
<dbReference type="WBParaSite" id="MBELARI_LOCUS14812.2">
    <property type="protein sequence ID" value="MBELARI_LOCUS14812.2"/>
    <property type="gene ID" value="MBELARI_LOCUS14812"/>
</dbReference>
<evidence type="ECO:0000256" key="2">
    <source>
        <dbReference type="ARBA" id="ARBA00023266"/>
    </source>
</evidence>
<dbReference type="PANTHER" id="PTHR23300">
    <property type="entry name" value="METHANETHIOL OXIDASE"/>
    <property type="match status" value="1"/>
</dbReference>
<evidence type="ECO:0000313" key="5">
    <source>
        <dbReference type="WBParaSite" id="MBELARI_LOCUS14812.2"/>
    </source>
</evidence>
<feature type="signal peptide" evidence="3">
    <location>
        <begin position="1"/>
        <end position="15"/>
    </location>
</feature>
<comment type="similarity">
    <text evidence="1">Belongs to the selenium-binding protein family.</text>
</comment>
<feature type="chain" id="PRO_5042277325" evidence="3">
    <location>
        <begin position="16"/>
        <end position="579"/>
    </location>
</feature>
<dbReference type="PANTHER" id="PTHR23300:SF3">
    <property type="entry name" value="SELENIUM-BINDING PROTEIN-RELATED"/>
    <property type="match status" value="1"/>
</dbReference>
<dbReference type="AlphaFoldDB" id="A0AAF3J410"/>
<reference evidence="5" key="1">
    <citation type="submission" date="2024-02" db="UniProtKB">
        <authorList>
            <consortium name="WormBaseParasite"/>
        </authorList>
    </citation>
    <scope>IDENTIFICATION</scope>
</reference>
<dbReference type="Proteomes" id="UP000887575">
    <property type="component" value="Unassembled WGS sequence"/>
</dbReference>
<organism evidence="4 5">
    <name type="scientific">Mesorhabditis belari</name>
    <dbReference type="NCBI Taxonomy" id="2138241"/>
    <lineage>
        <taxon>Eukaryota</taxon>
        <taxon>Metazoa</taxon>
        <taxon>Ecdysozoa</taxon>
        <taxon>Nematoda</taxon>
        <taxon>Chromadorea</taxon>
        <taxon>Rhabditida</taxon>
        <taxon>Rhabditina</taxon>
        <taxon>Rhabditomorpha</taxon>
        <taxon>Rhabditoidea</taxon>
        <taxon>Rhabditidae</taxon>
        <taxon>Mesorhabditinae</taxon>
        <taxon>Mesorhabditis</taxon>
    </lineage>
</organism>
<protein>
    <submittedName>
        <fullName evidence="5">Methanethiol oxidase</fullName>
    </submittedName>
</protein>
<dbReference type="Pfam" id="PF05694">
    <property type="entry name" value="SBP56"/>
    <property type="match status" value="2"/>
</dbReference>
<evidence type="ECO:0000256" key="3">
    <source>
        <dbReference type="SAM" id="SignalP"/>
    </source>
</evidence>
<proteinExistence type="inferred from homology"/>
<keyword evidence="2" id="KW-0711">Selenium</keyword>
<sequence length="579" mass="64457">MLILMLLLACKSHEAVLIAANGSSSTTQQVMMVATTTQKRDLQNQSRPQTEERPKPQLREFKAYAPPPLETKHRIYDYIGTELEREPYMIICCTHSLNLQPDRLIVIDLNPESAAYQKVSSELIFPQIGDELCKMNWTRSAANLGEMAKVSRSHLLVPCMASNRIYIVSVEGLILKLVKVIETKELTVRDLSCPYSVHTLPLSGAPIHVACLGDRHGHGKGDFLLIDRKTFTIRERINKSEFATFGGEFALQTRFNAIISCEWGHPRQFQSGLLRGDFNESDSPLAELASNDRHSVSTLSAIKTLILPQNPLFGNRLNVWQISPGLLKQTIDLDPKEGSLTTCIRFLHNPDCNHAFACSALGSTIYHVHMNSLSGEFKADKIIQLPRIRVSGSNDPLNVSGSNDPLNEDGLPAMLTDLVISMDDKFLYVAAWLHGMILQYDISDPFKGTLFSKVQLGGILQSPNSSRVTGFDLGQEHLHPIRTIIKDCAFRGGPASLQLSLDGRRLYVGNSFYKPWDAQFYPELIVEGGQIVLVEISAKDSTMQLSKEFLVDFGKLSDGPFLPRDARFPQGDSTSDNFL</sequence>
<dbReference type="GO" id="GO:0008430">
    <property type="term" value="F:selenium binding"/>
    <property type="evidence" value="ECO:0007669"/>
    <property type="project" value="InterPro"/>
</dbReference>
<dbReference type="SUPFAM" id="SSF75011">
    <property type="entry name" value="3-carboxy-cis,cis-mucoante lactonizing enzyme"/>
    <property type="match status" value="1"/>
</dbReference>
<keyword evidence="3" id="KW-0732">Signal</keyword>
<evidence type="ECO:0000256" key="1">
    <source>
        <dbReference type="ARBA" id="ARBA00005606"/>
    </source>
</evidence>
<accession>A0AAF3J410</accession>
<keyword evidence="4" id="KW-1185">Reference proteome</keyword>
<name>A0AAF3J410_9BILA</name>
<dbReference type="InterPro" id="IPR008826">
    <property type="entry name" value="Se-bd"/>
</dbReference>